<protein>
    <submittedName>
        <fullName evidence="2">Uncharacterized protein</fullName>
    </submittedName>
</protein>
<evidence type="ECO:0000313" key="2">
    <source>
        <dbReference type="EMBL" id="RVE76259.1"/>
    </source>
</evidence>
<reference evidence="2 3" key="1">
    <citation type="submission" date="2018-11" db="EMBL/GenBank/DDBJ databases">
        <authorList>
            <person name="Lopez-Roques C."/>
            <person name="Donnadieu C."/>
            <person name="Bouchez O."/>
            <person name="Klopp C."/>
            <person name="Cabau C."/>
            <person name="Zahm M."/>
        </authorList>
    </citation>
    <scope>NUCLEOTIDE SEQUENCE [LARGE SCALE GENOMIC DNA]</scope>
    <source>
        <strain evidence="2">RS831</strain>
        <tissue evidence="2">Whole body</tissue>
    </source>
</reference>
<dbReference type="Proteomes" id="UP000283210">
    <property type="component" value="Chromosome 1"/>
</dbReference>
<proteinExistence type="predicted"/>
<accession>A0A3S2PHY2</accession>
<dbReference type="AlphaFoldDB" id="A0A3S2PHY2"/>
<keyword evidence="3" id="KW-1185">Reference proteome</keyword>
<gene>
    <name evidence="2" type="ORF">OJAV_G00006700</name>
</gene>
<evidence type="ECO:0000256" key="1">
    <source>
        <dbReference type="SAM" id="MobiDB-lite"/>
    </source>
</evidence>
<sequence>MYRTFWKKKKEEWASSECGGKTSAGFRGQTSLTSLRLQPVPFSTALFCPLVSMTTGCHKDIALSTHLRSGRRKRLVPPTPDSPRNSGKEETAGSWTWETLASSARFECCISEDSSGMIFRWH</sequence>
<feature type="region of interest" description="Disordered" evidence="1">
    <location>
        <begin position="68"/>
        <end position="94"/>
    </location>
</feature>
<dbReference type="EMBL" id="CM012437">
    <property type="protein sequence ID" value="RVE76259.1"/>
    <property type="molecule type" value="Genomic_DNA"/>
</dbReference>
<organism evidence="2 3">
    <name type="scientific">Oryzias javanicus</name>
    <name type="common">Javanese ricefish</name>
    <name type="synonym">Aplocheilus javanicus</name>
    <dbReference type="NCBI Taxonomy" id="123683"/>
    <lineage>
        <taxon>Eukaryota</taxon>
        <taxon>Metazoa</taxon>
        <taxon>Chordata</taxon>
        <taxon>Craniata</taxon>
        <taxon>Vertebrata</taxon>
        <taxon>Euteleostomi</taxon>
        <taxon>Actinopterygii</taxon>
        <taxon>Neopterygii</taxon>
        <taxon>Teleostei</taxon>
        <taxon>Neoteleostei</taxon>
        <taxon>Acanthomorphata</taxon>
        <taxon>Ovalentaria</taxon>
        <taxon>Atherinomorphae</taxon>
        <taxon>Beloniformes</taxon>
        <taxon>Adrianichthyidae</taxon>
        <taxon>Oryziinae</taxon>
        <taxon>Oryzias</taxon>
    </lineage>
</organism>
<name>A0A3S2PHY2_ORYJA</name>
<reference evidence="2 3" key="2">
    <citation type="submission" date="2019-01" db="EMBL/GenBank/DDBJ databases">
        <title>A chromosome length genome reference of the Java medaka (oryzias javanicus).</title>
        <authorList>
            <person name="Herpin A."/>
            <person name="Takehana Y."/>
            <person name="Naruse K."/>
            <person name="Ansai S."/>
            <person name="Kawaguchi M."/>
        </authorList>
    </citation>
    <scope>NUCLEOTIDE SEQUENCE [LARGE SCALE GENOMIC DNA]</scope>
    <source>
        <strain evidence="2">RS831</strain>
        <tissue evidence="2">Whole body</tissue>
    </source>
</reference>
<evidence type="ECO:0000313" key="3">
    <source>
        <dbReference type="Proteomes" id="UP000283210"/>
    </source>
</evidence>